<sequence length="243" mass="23967">MQRPSVSCPGSGSIVVATQNAGSSGLQSGETETVNFSQCVGQVSAPGVSSSAAVSGSVTVQVQNAQGVVGNDAANWSYTAVETANNLTLASSNGTTVVNGTATFSMSYDAATGVTTTTASAPTVTLNITQAVTSGNVNGTITITSLNYSRVHDSDPSGDTVLTSGAISVQASDAVMAFGVATPTPVTISNGVVQGGVIQLSGDNAVESITPGSNSTVNISVTANGQTGTYSENVDSLRELTGS</sequence>
<dbReference type="Proteomes" id="UP000199706">
    <property type="component" value="Unassembled WGS sequence"/>
</dbReference>
<reference evidence="1 2" key="1">
    <citation type="submission" date="2016-10" db="EMBL/GenBank/DDBJ databases">
        <authorList>
            <person name="de Groot N.N."/>
        </authorList>
    </citation>
    <scope>NUCLEOTIDE SEQUENCE [LARGE SCALE GENOMIC DNA]</scope>
    <source>
        <strain evidence="1 2">LMG 2247</strain>
    </source>
</reference>
<organism evidence="1 2">
    <name type="scientific">Paraburkholderia phenazinium</name>
    <dbReference type="NCBI Taxonomy" id="60549"/>
    <lineage>
        <taxon>Bacteria</taxon>
        <taxon>Pseudomonadati</taxon>
        <taxon>Pseudomonadota</taxon>
        <taxon>Betaproteobacteria</taxon>
        <taxon>Burkholderiales</taxon>
        <taxon>Burkholderiaceae</taxon>
        <taxon>Paraburkholderia</taxon>
    </lineage>
</organism>
<dbReference type="EMBL" id="FNCJ01000002">
    <property type="protein sequence ID" value="SDG10752.1"/>
    <property type="molecule type" value="Genomic_DNA"/>
</dbReference>
<evidence type="ECO:0000313" key="1">
    <source>
        <dbReference type="EMBL" id="SDG10752.1"/>
    </source>
</evidence>
<dbReference type="AlphaFoldDB" id="A0A1G7RJ36"/>
<name>A0A1G7RJ36_9BURK</name>
<proteinExistence type="predicted"/>
<protein>
    <submittedName>
        <fullName evidence="1">Uncharacterized protein</fullName>
    </submittedName>
</protein>
<gene>
    <name evidence="1" type="ORF">SAMN05216466_102128</name>
</gene>
<evidence type="ECO:0000313" key="2">
    <source>
        <dbReference type="Proteomes" id="UP000199706"/>
    </source>
</evidence>
<accession>A0A1G7RJ36</accession>